<dbReference type="SUPFAM" id="SSF47413">
    <property type="entry name" value="lambda repressor-like DNA-binding domains"/>
    <property type="match status" value="1"/>
</dbReference>
<organism evidence="2 3">
    <name type="scientific">Bacillus thermozeamaize</name>
    <dbReference type="NCBI Taxonomy" id="230954"/>
    <lineage>
        <taxon>Bacteria</taxon>
        <taxon>Bacillati</taxon>
        <taxon>Bacillota</taxon>
        <taxon>Bacilli</taxon>
        <taxon>Bacillales</taxon>
        <taxon>Bacillaceae</taxon>
        <taxon>Bacillus</taxon>
    </lineage>
</organism>
<comment type="caution">
    <text evidence="2">The sequence shown here is derived from an EMBL/GenBank/DDBJ whole genome shotgun (WGS) entry which is preliminary data.</text>
</comment>
<dbReference type="SMART" id="SM00530">
    <property type="entry name" value="HTH_XRE"/>
    <property type="match status" value="1"/>
</dbReference>
<dbReference type="InterPro" id="IPR010982">
    <property type="entry name" value="Lambda_DNA-bd_dom_sf"/>
</dbReference>
<dbReference type="EMBL" id="LZRT01000115">
    <property type="protein sequence ID" value="OUM84982.1"/>
    <property type="molecule type" value="Genomic_DNA"/>
</dbReference>
<dbReference type="PROSITE" id="PS50943">
    <property type="entry name" value="HTH_CROC1"/>
    <property type="match status" value="1"/>
</dbReference>
<dbReference type="Pfam" id="PF01381">
    <property type="entry name" value="HTH_3"/>
    <property type="match status" value="1"/>
</dbReference>
<dbReference type="InterPro" id="IPR001387">
    <property type="entry name" value="Cro/C1-type_HTH"/>
</dbReference>
<feature type="domain" description="HTH cro/C1-type" evidence="1">
    <location>
        <begin position="4"/>
        <end position="58"/>
    </location>
</feature>
<evidence type="ECO:0000313" key="2">
    <source>
        <dbReference type="EMBL" id="OUM84982.1"/>
    </source>
</evidence>
<sequence length="76" mass="8638">MTKIELVRRQKGLTQVELAKLIGVSGPAIVQVERGYRKPWPKIRKNIAQALGYPEEELFAPDGWPLQVELEEVIGR</sequence>
<proteinExistence type="predicted"/>
<evidence type="ECO:0000313" key="3">
    <source>
        <dbReference type="Proteomes" id="UP000196475"/>
    </source>
</evidence>
<name>A0A1Y3PCD8_9BACI</name>
<protein>
    <submittedName>
        <fullName evidence="2">Transcriptional regulator</fullName>
    </submittedName>
</protein>
<dbReference type="GO" id="GO:0003677">
    <property type="term" value="F:DNA binding"/>
    <property type="evidence" value="ECO:0007669"/>
    <property type="project" value="InterPro"/>
</dbReference>
<dbReference type="Gene3D" id="1.10.260.40">
    <property type="entry name" value="lambda repressor-like DNA-binding domains"/>
    <property type="match status" value="1"/>
</dbReference>
<gene>
    <name evidence="2" type="ORF">BAA01_11950</name>
</gene>
<accession>A0A1Y3PCD8</accession>
<dbReference type="AlphaFoldDB" id="A0A1Y3PCD8"/>
<evidence type="ECO:0000259" key="1">
    <source>
        <dbReference type="PROSITE" id="PS50943"/>
    </source>
</evidence>
<reference evidence="3" key="1">
    <citation type="submission" date="2016-06" db="EMBL/GenBank/DDBJ databases">
        <authorList>
            <person name="Nascimento L."/>
            <person name="Pereira R.V."/>
            <person name="Martins L.F."/>
            <person name="Quaggio R.B."/>
            <person name="Silva A.M."/>
            <person name="Setubal J.C."/>
        </authorList>
    </citation>
    <scope>NUCLEOTIDE SEQUENCE [LARGE SCALE GENOMIC DNA]</scope>
</reference>
<dbReference type="CDD" id="cd00093">
    <property type="entry name" value="HTH_XRE"/>
    <property type="match status" value="1"/>
</dbReference>
<dbReference type="Proteomes" id="UP000196475">
    <property type="component" value="Unassembled WGS sequence"/>
</dbReference>